<dbReference type="EC" id="2.5.1.18" evidence="1"/>
<comment type="caution">
    <text evidence="1">The sequence shown here is derived from an EMBL/GenBank/DDBJ whole genome shotgun (WGS) entry which is preliminary data.</text>
</comment>
<keyword evidence="1" id="KW-0808">Transferase</keyword>
<gene>
    <name evidence="1" type="ORF">IHE45_10G052800</name>
</gene>
<evidence type="ECO:0000313" key="1">
    <source>
        <dbReference type="EMBL" id="KAH7670812.1"/>
    </source>
</evidence>
<accession>A0ACB7VB23</accession>
<reference evidence="2" key="1">
    <citation type="journal article" date="2022" name="Nat. Commun.">
        <title>Chromosome evolution and the genetic basis of agronomically important traits in greater yam.</title>
        <authorList>
            <person name="Bredeson J.V."/>
            <person name="Lyons J.B."/>
            <person name="Oniyinde I.O."/>
            <person name="Okereke N.R."/>
            <person name="Kolade O."/>
            <person name="Nnabue I."/>
            <person name="Nwadili C.O."/>
            <person name="Hribova E."/>
            <person name="Parker M."/>
            <person name="Nwogha J."/>
            <person name="Shu S."/>
            <person name="Carlson J."/>
            <person name="Kariba R."/>
            <person name="Muthemba S."/>
            <person name="Knop K."/>
            <person name="Barton G.J."/>
            <person name="Sherwood A.V."/>
            <person name="Lopez-Montes A."/>
            <person name="Asiedu R."/>
            <person name="Jamnadass R."/>
            <person name="Muchugi A."/>
            <person name="Goodstein D."/>
            <person name="Egesi C.N."/>
            <person name="Featherston J."/>
            <person name="Asfaw A."/>
            <person name="Simpson G.G."/>
            <person name="Dolezel J."/>
            <person name="Hendre P.S."/>
            <person name="Van Deynze A."/>
            <person name="Kumar P.L."/>
            <person name="Obidiegwu J.E."/>
            <person name="Bhattacharjee R."/>
            <person name="Rokhsar D.S."/>
        </authorList>
    </citation>
    <scope>NUCLEOTIDE SEQUENCE [LARGE SCALE GENOMIC DNA]</scope>
    <source>
        <strain evidence="2">cv. TDa95/00328</strain>
    </source>
</reference>
<evidence type="ECO:0000313" key="2">
    <source>
        <dbReference type="Proteomes" id="UP000827976"/>
    </source>
</evidence>
<dbReference type="Proteomes" id="UP000827976">
    <property type="component" value="Chromosome 10"/>
</dbReference>
<dbReference type="EMBL" id="CM037020">
    <property type="protein sequence ID" value="KAH7670812.1"/>
    <property type="molecule type" value="Genomic_DNA"/>
</dbReference>
<organism evidence="1 2">
    <name type="scientific">Dioscorea alata</name>
    <name type="common">Purple yam</name>
    <dbReference type="NCBI Taxonomy" id="55571"/>
    <lineage>
        <taxon>Eukaryota</taxon>
        <taxon>Viridiplantae</taxon>
        <taxon>Streptophyta</taxon>
        <taxon>Embryophyta</taxon>
        <taxon>Tracheophyta</taxon>
        <taxon>Spermatophyta</taxon>
        <taxon>Magnoliopsida</taxon>
        <taxon>Liliopsida</taxon>
        <taxon>Dioscoreales</taxon>
        <taxon>Dioscoreaceae</taxon>
        <taxon>Dioscorea</taxon>
    </lineage>
</organism>
<sequence length="227" mass="25497">MASDSKEIVGAEPAKLKLYSYWRSSCSQRVRIALNLKGLDYEYKTVNLLKDEQFDPEFEKLNPIKYVPSLVDGDVVVADSLAITLYLEDKYPQHPLLPKDLKKKALNLQVASIVGSSIQPYQNLFILKFIETKFDADEKLKWVQHFIGKGFSALEKLLKDVPGKYATGDEVLLADVFLAPQIDAGVVRFGIDMTEYPRLARAYAAYSELPAFQAARPESQPDYPASA</sequence>
<name>A0ACB7VB23_DIOAL</name>
<proteinExistence type="predicted"/>
<keyword evidence="2" id="KW-1185">Reference proteome</keyword>
<protein>
    <submittedName>
        <fullName evidence="1">Glutathione transferase protein</fullName>
        <ecNumber evidence="1">2.5.1.18</ecNumber>
    </submittedName>
</protein>